<evidence type="ECO:0000259" key="3">
    <source>
        <dbReference type="SMART" id="SM00278"/>
    </source>
</evidence>
<dbReference type="InterPro" id="IPR003583">
    <property type="entry name" value="Hlx-hairpin-Hlx_DNA-bd_motif"/>
</dbReference>
<organism evidence="4 5">
    <name type="scientific">Fructobacillus pseudoficulneus</name>
    <dbReference type="NCBI Taxonomy" id="220714"/>
    <lineage>
        <taxon>Bacteria</taxon>
        <taxon>Bacillati</taxon>
        <taxon>Bacillota</taxon>
        <taxon>Bacilli</taxon>
        <taxon>Lactobacillales</taxon>
        <taxon>Lactobacillaceae</taxon>
        <taxon>Fructobacillus</taxon>
    </lineage>
</organism>
<dbReference type="Gene3D" id="3.10.560.10">
    <property type="entry name" value="Outer membrane lipoprotein wza domain like"/>
    <property type="match status" value="1"/>
</dbReference>
<evidence type="ECO:0000256" key="1">
    <source>
        <dbReference type="SAM" id="MobiDB-lite"/>
    </source>
</evidence>
<dbReference type="SUPFAM" id="SSF47781">
    <property type="entry name" value="RuvA domain 2-like"/>
    <property type="match status" value="1"/>
</dbReference>
<keyword evidence="5" id="KW-1185">Reference proteome</keyword>
<keyword evidence="2" id="KW-0812">Transmembrane</keyword>
<dbReference type="SMART" id="SM00278">
    <property type="entry name" value="HhH1"/>
    <property type="match status" value="2"/>
</dbReference>
<proteinExistence type="predicted"/>
<feature type="compositionally biased region" description="Low complexity" evidence="1">
    <location>
        <begin position="60"/>
        <end position="71"/>
    </location>
</feature>
<dbReference type="OrthoDB" id="9790239at2"/>
<protein>
    <submittedName>
        <fullName evidence="4">DNA uptake protein ComE and related DNA-binding proteins</fullName>
    </submittedName>
</protein>
<dbReference type="GO" id="GO:0003677">
    <property type="term" value="F:DNA binding"/>
    <property type="evidence" value="ECO:0007669"/>
    <property type="project" value="UniProtKB-KW"/>
</dbReference>
<reference evidence="4 5" key="1">
    <citation type="journal article" date="2015" name="BMC Genomics">
        <title>Comparative genomics of Fructobacillus spp. and Leuconostoc spp. reveals niche-specific evolution of Fructobacillus spp.</title>
        <authorList>
            <person name="Endo A."/>
            <person name="Tanizawa Y."/>
            <person name="Tanaka N."/>
            <person name="Maeno S."/>
            <person name="Kumar H."/>
            <person name="Shiwa Y."/>
            <person name="Okada S."/>
            <person name="Yoshikawa H."/>
            <person name="Dicks L."/>
            <person name="Nakagawa J."/>
            <person name="Arita M."/>
        </authorList>
    </citation>
    <scope>NUCLEOTIDE SEQUENCE [LARGE SCALE GENOMIC DNA]</scope>
    <source>
        <strain evidence="4 5">DSM 15468</strain>
    </source>
</reference>
<evidence type="ECO:0000313" key="5">
    <source>
        <dbReference type="Proteomes" id="UP000061227"/>
    </source>
</evidence>
<dbReference type="Gene3D" id="1.10.150.310">
    <property type="entry name" value="Tex RuvX-like domain-like"/>
    <property type="match status" value="1"/>
</dbReference>
<keyword evidence="2" id="KW-0472">Membrane</keyword>
<accession>A0A3F3H790</accession>
<keyword evidence="2" id="KW-1133">Transmembrane helix</keyword>
<dbReference type="GO" id="GO:0015627">
    <property type="term" value="C:type II protein secretion system complex"/>
    <property type="evidence" value="ECO:0007669"/>
    <property type="project" value="TreeGrafter"/>
</dbReference>
<dbReference type="NCBIfam" id="TIGR00426">
    <property type="entry name" value="competence protein ComEA helix-hairpin-helix repeat region"/>
    <property type="match status" value="1"/>
</dbReference>
<feature type="region of interest" description="Disordered" evidence="1">
    <location>
        <begin position="51"/>
        <end position="77"/>
    </location>
</feature>
<dbReference type="Proteomes" id="UP000061227">
    <property type="component" value="Unassembled WGS sequence"/>
</dbReference>
<evidence type="ECO:0000313" key="4">
    <source>
        <dbReference type="EMBL" id="GAP02363.1"/>
    </source>
</evidence>
<dbReference type="Pfam" id="PF10531">
    <property type="entry name" value="SLBB"/>
    <property type="match status" value="1"/>
</dbReference>
<feature type="domain" description="Helix-hairpin-helix DNA-binding motif class 1" evidence="3">
    <location>
        <begin position="179"/>
        <end position="198"/>
    </location>
</feature>
<dbReference type="GO" id="GO:0006281">
    <property type="term" value="P:DNA repair"/>
    <property type="evidence" value="ECO:0007669"/>
    <property type="project" value="InterPro"/>
</dbReference>
<dbReference type="InterPro" id="IPR019554">
    <property type="entry name" value="Soluble_ligand-bd"/>
</dbReference>
<keyword evidence="4" id="KW-0238">DNA-binding</keyword>
<dbReference type="InterPro" id="IPR051675">
    <property type="entry name" value="Endo/Exo/Phosphatase_dom_1"/>
</dbReference>
<dbReference type="PANTHER" id="PTHR21180:SF32">
    <property type="entry name" value="ENDONUCLEASE_EXONUCLEASE_PHOSPHATASE FAMILY DOMAIN-CONTAINING PROTEIN 1"/>
    <property type="match status" value="1"/>
</dbReference>
<gene>
    <name evidence="4" type="ORF">FPFC_012430</name>
</gene>
<dbReference type="Pfam" id="PF12836">
    <property type="entry name" value="HHH_3"/>
    <property type="match status" value="1"/>
</dbReference>
<dbReference type="PANTHER" id="PTHR21180">
    <property type="entry name" value="ENDONUCLEASE/EXONUCLEASE/PHOSPHATASE FAMILY DOMAIN-CONTAINING PROTEIN 1"/>
    <property type="match status" value="1"/>
</dbReference>
<dbReference type="STRING" id="220714.SAMN05660469_0314"/>
<dbReference type="AlphaFoldDB" id="A0A3F3H790"/>
<dbReference type="RefSeq" id="WP_059375972.1">
    <property type="nucleotide sequence ID" value="NZ_DF968063.1"/>
</dbReference>
<dbReference type="InterPro" id="IPR010994">
    <property type="entry name" value="RuvA_2-like"/>
</dbReference>
<feature type="domain" description="Helix-hairpin-helix DNA-binding motif class 1" evidence="3">
    <location>
        <begin position="209"/>
        <end position="228"/>
    </location>
</feature>
<sequence>MLKNLNWQKVQELARQYWRYLLLASLGLLALVVLLWKLGLFHGRSSAGTPALDNPTLPVSSQGSGRSTGSGEASNGEPAAKTIMVDIKGAVHQPGLVALPAKSRLQDAIQKAGGLSPEADVNAINLAQVLADGQVIYIVRPGEQPPATLAAAVGVGGGAKLPSSGGNSAKVNLNQASAKELETLDGVGPKKAEQIVAFREQQHPFRSIEDLKEVGGIGPKRFEQLKDQVTV</sequence>
<dbReference type="EMBL" id="DF968063">
    <property type="protein sequence ID" value="GAP02363.1"/>
    <property type="molecule type" value="Genomic_DNA"/>
</dbReference>
<dbReference type="InterPro" id="IPR004509">
    <property type="entry name" value="Competence_ComEA_HhH"/>
</dbReference>
<feature type="transmembrane region" description="Helical" evidence="2">
    <location>
        <begin position="17"/>
        <end position="36"/>
    </location>
</feature>
<name>A0A3F3H790_9LACO</name>
<evidence type="ECO:0000256" key="2">
    <source>
        <dbReference type="SAM" id="Phobius"/>
    </source>
</evidence>
<dbReference type="GO" id="GO:0015628">
    <property type="term" value="P:protein secretion by the type II secretion system"/>
    <property type="evidence" value="ECO:0007669"/>
    <property type="project" value="TreeGrafter"/>
</dbReference>